<feature type="compositionally biased region" description="Basic and acidic residues" evidence="7">
    <location>
        <begin position="91"/>
        <end position="100"/>
    </location>
</feature>
<feature type="compositionally biased region" description="Acidic residues" evidence="7">
    <location>
        <begin position="190"/>
        <end position="202"/>
    </location>
</feature>
<protein>
    <recommendedName>
        <fullName evidence="10">Intraflagellar transport complex B protein 46 C terminal-domain-containing protein</fullName>
    </recommendedName>
</protein>
<accession>A0A061J9H8</accession>
<feature type="region of interest" description="Disordered" evidence="7">
    <location>
        <begin position="1"/>
        <end position="39"/>
    </location>
</feature>
<keyword evidence="3" id="KW-0963">Cytoplasm</keyword>
<sequence length="451" mass="50125">MPPRRAIEDDEESTEEEELETTTESEGDTDVEEQVKDAKIIETVPKKTLLVNNPNDEKYDVTDARPVRTPPDKPLESTASYEARRGPQAPVKDESERENSLGDTAQATAQLPLGVDVHKLRNKPNDEMIRVDDALNIPTPRGNGKGNEGGAGLILRNAPHDEAIPLSTMGSSVGTPSKRAGGQLGTMAPTDDESSADEETEEVGSHSRGYTNQRPEAIDTEAEIKANVIPNLEYNPQDYAKINSTASREMQELFKYILDYQPVIPELPAKLRPFIPDYIPSVGDLDPFCKISRPDGRPDGLGLFVLDEPSVSQSNPAVVLLELRATNIHSSGGLAEVVDSFEDAANRPEVIDRWIADVKKVHYKKPLPTTNYQKPMPEIESLLQVWPPVFEEFLGSDIQLPPPHIDVDLDQYVRTLCCILDIPTYNSLVDSLHVMFTVYQEFRANQHFQHE</sequence>
<evidence type="ECO:0000256" key="5">
    <source>
        <dbReference type="ARBA" id="ARBA00023212"/>
    </source>
</evidence>
<feature type="compositionally biased region" description="Basic and acidic residues" evidence="7">
    <location>
        <begin position="55"/>
        <end position="75"/>
    </location>
</feature>
<dbReference type="EMBL" id="AUPL01000180">
    <property type="protein sequence ID" value="ESL12058.1"/>
    <property type="molecule type" value="Genomic_DNA"/>
</dbReference>
<dbReference type="GO" id="GO:0030992">
    <property type="term" value="C:intraciliary transport particle B"/>
    <property type="evidence" value="ECO:0007669"/>
    <property type="project" value="TreeGrafter"/>
</dbReference>
<dbReference type="GO" id="GO:0060271">
    <property type="term" value="P:cilium assembly"/>
    <property type="evidence" value="ECO:0007669"/>
    <property type="project" value="TreeGrafter"/>
</dbReference>
<evidence type="ECO:0000256" key="7">
    <source>
        <dbReference type="SAM" id="MobiDB-lite"/>
    </source>
</evidence>
<gene>
    <name evidence="8" type="ORF">TRSC58_00180</name>
</gene>
<dbReference type="VEuPathDB" id="TriTrypDB:TRSC58_00180"/>
<evidence type="ECO:0000256" key="6">
    <source>
        <dbReference type="ARBA" id="ARBA00023273"/>
    </source>
</evidence>
<dbReference type="GO" id="GO:0042073">
    <property type="term" value="P:intraciliary transport"/>
    <property type="evidence" value="ECO:0007669"/>
    <property type="project" value="InterPro"/>
</dbReference>
<dbReference type="Pfam" id="PF12317">
    <property type="entry name" value="IFT46_B_C"/>
    <property type="match status" value="1"/>
</dbReference>
<evidence type="ECO:0000256" key="4">
    <source>
        <dbReference type="ARBA" id="ARBA00023069"/>
    </source>
</evidence>
<dbReference type="PANTHER" id="PTHR13376">
    <property type="entry name" value="INTRAFLAGELLAR TRANSPORT PROTEIN 46 HOMOLOG"/>
    <property type="match status" value="1"/>
</dbReference>
<evidence type="ECO:0000256" key="1">
    <source>
        <dbReference type="ARBA" id="ARBA00004120"/>
    </source>
</evidence>
<organism evidence="8 9">
    <name type="scientific">Trypanosoma rangeli SC58</name>
    <dbReference type="NCBI Taxonomy" id="429131"/>
    <lineage>
        <taxon>Eukaryota</taxon>
        <taxon>Discoba</taxon>
        <taxon>Euglenozoa</taxon>
        <taxon>Kinetoplastea</taxon>
        <taxon>Metakinetoplastina</taxon>
        <taxon>Trypanosomatida</taxon>
        <taxon>Trypanosomatidae</taxon>
        <taxon>Trypanosoma</taxon>
        <taxon>Herpetosoma</taxon>
    </lineage>
</organism>
<keyword evidence="5" id="KW-0206">Cytoskeleton</keyword>
<evidence type="ECO:0000313" key="9">
    <source>
        <dbReference type="Proteomes" id="UP000031737"/>
    </source>
</evidence>
<comment type="caution">
    <text evidence="8">The sequence shown here is derived from an EMBL/GenBank/DDBJ whole genome shotgun (WGS) entry which is preliminary data.</text>
</comment>
<evidence type="ECO:0000313" key="8">
    <source>
        <dbReference type="EMBL" id="ESL12058.1"/>
    </source>
</evidence>
<dbReference type="OrthoDB" id="2119217at2759"/>
<name>A0A061J9H8_TRYRA</name>
<keyword evidence="9" id="KW-1185">Reference proteome</keyword>
<comment type="similarity">
    <text evidence="2">Belongs to the IFT46 family.</text>
</comment>
<dbReference type="PANTHER" id="PTHR13376:SF0">
    <property type="entry name" value="INTRAFLAGELLAR TRANSPORT PROTEIN 46 HOMOLOG"/>
    <property type="match status" value="1"/>
</dbReference>
<keyword evidence="6" id="KW-0966">Cell projection</keyword>
<reference evidence="8 9" key="1">
    <citation type="submission" date="2013-07" db="EMBL/GenBank/DDBJ databases">
        <authorList>
            <person name="Stoco P.H."/>
            <person name="Wagner G."/>
            <person name="Gerber A."/>
            <person name="Zaha A."/>
            <person name="Thompson C."/>
            <person name="Bartholomeu D.C."/>
            <person name="Luckemeyer D.D."/>
            <person name="Bahia D."/>
            <person name="Loreto E."/>
            <person name="Prestes E.B."/>
            <person name="Lima F.M."/>
            <person name="Rodrigues-Luiz G."/>
            <person name="Vallejo G.A."/>
            <person name="Filho J.F."/>
            <person name="Monteiro K.M."/>
            <person name="Tyler K.M."/>
            <person name="de Almeida L.G."/>
            <person name="Ortiz M.F."/>
            <person name="Siervo M.A."/>
            <person name="de Moraes M.H."/>
            <person name="Cunha O.L."/>
            <person name="Mendonca-Neto R."/>
            <person name="Silva R."/>
            <person name="Teixeira S.M."/>
            <person name="Murta S.M."/>
            <person name="Sincero T.C."/>
            <person name="Mendes T.A."/>
            <person name="Urmenyi T.P."/>
            <person name="Silva V.G."/>
            <person name="da Rocha W.D."/>
            <person name="Andersson B."/>
            <person name="Romanha A.J."/>
            <person name="Steindel M."/>
            <person name="de Vasconcelos A.T."/>
            <person name="Grisard E.C."/>
        </authorList>
    </citation>
    <scope>NUCLEOTIDE SEQUENCE [LARGE SCALE GENOMIC DNA]</scope>
    <source>
        <strain evidence="8 9">SC58</strain>
    </source>
</reference>
<feature type="region of interest" description="Disordered" evidence="7">
    <location>
        <begin position="51"/>
        <end position="117"/>
    </location>
</feature>
<dbReference type="InterPro" id="IPR022088">
    <property type="entry name" value="Intraflagellar_transp_cmplxB"/>
</dbReference>
<dbReference type="AlphaFoldDB" id="A0A061J9H8"/>
<evidence type="ECO:0000256" key="2">
    <source>
        <dbReference type="ARBA" id="ARBA00007700"/>
    </source>
</evidence>
<keyword evidence="4" id="KW-0969">Cilium</keyword>
<evidence type="ECO:0008006" key="10">
    <source>
        <dbReference type="Google" id="ProtNLM"/>
    </source>
</evidence>
<dbReference type="Proteomes" id="UP000031737">
    <property type="component" value="Unassembled WGS sequence"/>
</dbReference>
<dbReference type="GO" id="GO:0031514">
    <property type="term" value="C:motile cilium"/>
    <property type="evidence" value="ECO:0007669"/>
    <property type="project" value="TreeGrafter"/>
</dbReference>
<dbReference type="GO" id="GO:0005815">
    <property type="term" value="C:microtubule organizing center"/>
    <property type="evidence" value="ECO:0007669"/>
    <property type="project" value="TreeGrafter"/>
</dbReference>
<evidence type="ECO:0000256" key="3">
    <source>
        <dbReference type="ARBA" id="ARBA00022490"/>
    </source>
</evidence>
<feature type="region of interest" description="Disordered" evidence="7">
    <location>
        <begin position="168"/>
        <end position="213"/>
    </location>
</feature>
<proteinExistence type="inferred from homology"/>
<feature type="compositionally biased region" description="Acidic residues" evidence="7">
    <location>
        <begin position="8"/>
        <end position="32"/>
    </location>
</feature>
<comment type="subcellular location">
    <subcellularLocation>
        <location evidence="1">Cytoplasm</location>
        <location evidence="1">Cytoskeleton</location>
        <location evidence="1">Cilium basal body</location>
    </subcellularLocation>
</comment>